<gene>
    <name evidence="2" type="ORF">SCF082_LOCUS17504</name>
</gene>
<comment type="caution">
    <text evidence="2">The sequence shown here is derived from an EMBL/GenBank/DDBJ whole genome shotgun (WGS) entry which is preliminary data.</text>
</comment>
<dbReference type="Proteomes" id="UP001642464">
    <property type="component" value="Unassembled WGS sequence"/>
</dbReference>
<feature type="region of interest" description="Disordered" evidence="1">
    <location>
        <begin position="289"/>
        <end position="330"/>
    </location>
</feature>
<reference evidence="2 3" key="1">
    <citation type="submission" date="2024-02" db="EMBL/GenBank/DDBJ databases">
        <authorList>
            <person name="Chen Y."/>
            <person name="Shah S."/>
            <person name="Dougan E. K."/>
            <person name="Thang M."/>
            <person name="Chan C."/>
        </authorList>
    </citation>
    <scope>NUCLEOTIDE SEQUENCE [LARGE SCALE GENOMIC DNA]</scope>
</reference>
<proteinExistence type="predicted"/>
<evidence type="ECO:0000313" key="2">
    <source>
        <dbReference type="EMBL" id="CAK9026438.1"/>
    </source>
</evidence>
<evidence type="ECO:0000313" key="3">
    <source>
        <dbReference type="Proteomes" id="UP001642464"/>
    </source>
</evidence>
<feature type="compositionally biased region" description="Polar residues" evidence="1">
    <location>
        <begin position="147"/>
        <end position="157"/>
    </location>
</feature>
<accession>A0ABP0KIA5</accession>
<keyword evidence="3" id="KW-1185">Reference proteome</keyword>
<dbReference type="EMBL" id="CAXAMM010011558">
    <property type="protein sequence ID" value="CAK9026438.1"/>
    <property type="molecule type" value="Genomic_DNA"/>
</dbReference>
<feature type="region of interest" description="Disordered" evidence="1">
    <location>
        <begin position="15"/>
        <end position="199"/>
    </location>
</feature>
<sequence length="330" mass="35750">MPGRSDLIDRIVDGRINADQDLSAPARRKYSLSSLEDLPPKRQESPVPVRPRRRAESPSTRPRSEGQKLKRSDTWNSASGRNSARPAAVPKLQMPGATASGSRRGSEKPQEKPVEETSKLIAEVQTMKAALRQEEDQLHQLRKALNKDSSPSPTETAFSGPGSPQEEVLQLPNAVPEKDSAPSPTESISTGPVKAKKKGGILPSWMQNLIDKANQLMRPAAADYFPEKQRLTTADSVDGSAGLQIQSQARRASLVRRNSRAITAPGLKKSRTAGNLEALEHSVSLPNLQTGKEKARRHSTLAPGRNPAPLDGMAQGAVQFGGHSHDSWPF</sequence>
<feature type="compositionally biased region" description="Basic and acidic residues" evidence="1">
    <location>
        <begin position="104"/>
        <end position="118"/>
    </location>
</feature>
<name>A0ABP0KIA5_9DINO</name>
<protein>
    <submittedName>
        <fullName evidence="2">Uncharacterized protein</fullName>
    </submittedName>
</protein>
<evidence type="ECO:0000256" key="1">
    <source>
        <dbReference type="SAM" id="MobiDB-lite"/>
    </source>
</evidence>
<organism evidence="2 3">
    <name type="scientific">Durusdinium trenchii</name>
    <dbReference type="NCBI Taxonomy" id="1381693"/>
    <lineage>
        <taxon>Eukaryota</taxon>
        <taxon>Sar</taxon>
        <taxon>Alveolata</taxon>
        <taxon>Dinophyceae</taxon>
        <taxon>Suessiales</taxon>
        <taxon>Symbiodiniaceae</taxon>
        <taxon>Durusdinium</taxon>
    </lineage>
</organism>
<feature type="compositionally biased region" description="Basic and acidic residues" evidence="1">
    <location>
        <begin position="62"/>
        <end position="73"/>
    </location>
</feature>